<name>B4K9P9_DROMO</name>
<dbReference type="OMA" id="NGHGKGY"/>
<dbReference type="InterPro" id="IPR010562">
    <property type="entry name" value="Haemolymph_juvenile_hormone-bd"/>
</dbReference>
<comment type="similarity">
    <text evidence="3">Belongs to the TO family.</text>
</comment>
<dbReference type="Proteomes" id="UP000009192">
    <property type="component" value="Unassembled WGS sequence"/>
</dbReference>
<keyword evidence="1 4" id="KW-0732">Signal</keyword>
<dbReference type="eggNOG" id="ENOG502RXKT">
    <property type="taxonomic scope" value="Eukaryota"/>
</dbReference>
<dbReference type="PhylomeDB" id="B4K9P9"/>
<evidence type="ECO:0000256" key="2">
    <source>
        <dbReference type="ARBA" id="ARBA00023108"/>
    </source>
</evidence>
<dbReference type="PANTHER" id="PTHR11008:SF25">
    <property type="entry name" value="IP09473P-RELATED"/>
    <property type="match status" value="1"/>
</dbReference>
<dbReference type="AlphaFoldDB" id="B4K9P9"/>
<evidence type="ECO:0000313" key="5">
    <source>
        <dbReference type="EMBL" id="EDW14524.1"/>
    </source>
</evidence>
<dbReference type="EMBL" id="CH933806">
    <property type="protein sequence ID" value="EDW14524.1"/>
    <property type="molecule type" value="Genomic_DNA"/>
</dbReference>
<dbReference type="InParanoid" id="B4K9P9"/>
<keyword evidence="2" id="KW-0090">Biological rhythms</keyword>
<feature type="signal peptide" evidence="4">
    <location>
        <begin position="1"/>
        <end position="24"/>
    </location>
</feature>
<dbReference type="FunCoup" id="B4K9P9">
    <property type="interactions" value="88"/>
</dbReference>
<evidence type="ECO:0008006" key="7">
    <source>
        <dbReference type="Google" id="ProtNLM"/>
    </source>
</evidence>
<dbReference type="FunFam" id="3.15.10.30:FF:000001">
    <property type="entry name" value="Takeout-like protein 1"/>
    <property type="match status" value="1"/>
</dbReference>
<dbReference type="SMR" id="B4K9P9"/>
<dbReference type="InterPro" id="IPR038606">
    <property type="entry name" value="To_sf"/>
</dbReference>
<evidence type="ECO:0000256" key="4">
    <source>
        <dbReference type="SAM" id="SignalP"/>
    </source>
</evidence>
<dbReference type="GO" id="GO:0005615">
    <property type="term" value="C:extracellular space"/>
    <property type="evidence" value="ECO:0007669"/>
    <property type="project" value="TreeGrafter"/>
</dbReference>
<keyword evidence="6" id="KW-1185">Reference proteome</keyword>
<protein>
    <recommendedName>
        <fullName evidence="7">Circadian clock-controlled protein</fullName>
    </recommendedName>
</protein>
<reference evidence="5 6" key="1">
    <citation type="journal article" date="2007" name="Nature">
        <title>Evolution of genes and genomes on the Drosophila phylogeny.</title>
        <authorList>
            <consortium name="Drosophila 12 Genomes Consortium"/>
            <person name="Clark A.G."/>
            <person name="Eisen M.B."/>
            <person name="Smith D.R."/>
            <person name="Bergman C.M."/>
            <person name="Oliver B."/>
            <person name="Markow T.A."/>
            <person name="Kaufman T.C."/>
            <person name="Kellis M."/>
            <person name="Gelbart W."/>
            <person name="Iyer V.N."/>
            <person name="Pollard D.A."/>
            <person name="Sackton T.B."/>
            <person name="Larracuente A.M."/>
            <person name="Singh N.D."/>
            <person name="Abad J.P."/>
            <person name="Abt D.N."/>
            <person name="Adryan B."/>
            <person name="Aguade M."/>
            <person name="Akashi H."/>
            <person name="Anderson W.W."/>
            <person name="Aquadro C.F."/>
            <person name="Ardell D.H."/>
            <person name="Arguello R."/>
            <person name="Artieri C.G."/>
            <person name="Barbash D.A."/>
            <person name="Barker D."/>
            <person name="Barsanti P."/>
            <person name="Batterham P."/>
            <person name="Batzoglou S."/>
            <person name="Begun D."/>
            <person name="Bhutkar A."/>
            <person name="Blanco E."/>
            <person name="Bosak S.A."/>
            <person name="Bradley R.K."/>
            <person name="Brand A.D."/>
            <person name="Brent M.R."/>
            <person name="Brooks A.N."/>
            <person name="Brown R.H."/>
            <person name="Butlin R.K."/>
            <person name="Caggese C."/>
            <person name="Calvi B.R."/>
            <person name="Bernardo de Carvalho A."/>
            <person name="Caspi A."/>
            <person name="Castrezana S."/>
            <person name="Celniker S.E."/>
            <person name="Chang J.L."/>
            <person name="Chapple C."/>
            <person name="Chatterji S."/>
            <person name="Chinwalla A."/>
            <person name="Civetta A."/>
            <person name="Clifton S.W."/>
            <person name="Comeron J.M."/>
            <person name="Costello J.C."/>
            <person name="Coyne J.A."/>
            <person name="Daub J."/>
            <person name="David R.G."/>
            <person name="Delcher A.L."/>
            <person name="Delehaunty K."/>
            <person name="Do C.B."/>
            <person name="Ebling H."/>
            <person name="Edwards K."/>
            <person name="Eickbush T."/>
            <person name="Evans J.D."/>
            <person name="Filipski A."/>
            <person name="Findeiss S."/>
            <person name="Freyhult E."/>
            <person name="Fulton L."/>
            <person name="Fulton R."/>
            <person name="Garcia A.C."/>
            <person name="Gardiner A."/>
            <person name="Garfield D.A."/>
            <person name="Garvin B.E."/>
            <person name="Gibson G."/>
            <person name="Gilbert D."/>
            <person name="Gnerre S."/>
            <person name="Godfrey J."/>
            <person name="Good R."/>
            <person name="Gotea V."/>
            <person name="Gravely B."/>
            <person name="Greenberg A.J."/>
            <person name="Griffiths-Jones S."/>
            <person name="Gross S."/>
            <person name="Guigo R."/>
            <person name="Gustafson E.A."/>
            <person name="Haerty W."/>
            <person name="Hahn M.W."/>
            <person name="Halligan D.L."/>
            <person name="Halpern A.L."/>
            <person name="Halter G.M."/>
            <person name="Han M.V."/>
            <person name="Heger A."/>
            <person name="Hillier L."/>
            <person name="Hinrichs A.S."/>
            <person name="Holmes I."/>
            <person name="Hoskins R.A."/>
            <person name="Hubisz M.J."/>
            <person name="Hultmark D."/>
            <person name="Huntley M.A."/>
            <person name="Jaffe D.B."/>
            <person name="Jagadeeshan S."/>
            <person name="Jeck W.R."/>
            <person name="Johnson J."/>
            <person name="Jones C.D."/>
            <person name="Jordan W.C."/>
            <person name="Karpen G.H."/>
            <person name="Kataoka E."/>
            <person name="Keightley P.D."/>
            <person name="Kheradpour P."/>
            <person name="Kirkness E.F."/>
            <person name="Koerich L.B."/>
            <person name="Kristiansen K."/>
            <person name="Kudrna D."/>
            <person name="Kulathinal R.J."/>
            <person name="Kumar S."/>
            <person name="Kwok R."/>
            <person name="Lander E."/>
            <person name="Langley C.H."/>
            <person name="Lapoint R."/>
            <person name="Lazzaro B.P."/>
            <person name="Lee S.J."/>
            <person name="Levesque L."/>
            <person name="Li R."/>
            <person name="Lin C.F."/>
            <person name="Lin M.F."/>
            <person name="Lindblad-Toh K."/>
            <person name="Llopart A."/>
            <person name="Long M."/>
            <person name="Low L."/>
            <person name="Lozovsky E."/>
            <person name="Lu J."/>
            <person name="Luo M."/>
            <person name="Machado C.A."/>
            <person name="Makalowski W."/>
            <person name="Marzo M."/>
            <person name="Matsuda M."/>
            <person name="Matzkin L."/>
            <person name="McAllister B."/>
            <person name="McBride C.S."/>
            <person name="McKernan B."/>
            <person name="McKernan K."/>
            <person name="Mendez-Lago M."/>
            <person name="Minx P."/>
            <person name="Mollenhauer M.U."/>
            <person name="Montooth K."/>
            <person name="Mount S.M."/>
            <person name="Mu X."/>
            <person name="Myers E."/>
            <person name="Negre B."/>
            <person name="Newfeld S."/>
            <person name="Nielsen R."/>
            <person name="Noor M.A."/>
            <person name="O'Grady P."/>
            <person name="Pachter L."/>
            <person name="Papaceit M."/>
            <person name="Parisi M.J."/>
            <person name="Parisi M."/>
            <person name="Parts L."/>
            <person name="Pedersen J.S."/>
            <person name="Pesole G."/>
            <person name="Phillippy A.M."/>
            <person name="Ponting C.P."/>
            <person name="Pop M."/>
            <person name="Porcelli D."/>
            <person name="Powell J.R."/>
            <person name="Prohaska S."/>
            <person name="Pruitt K."/>
            <person name="Puig M."/>
            <person name="Quesneville H."/>
            <person name="Ram K.R."/>
            <person name="Rand D."/>
            <person name="Rasmussen M.D."/>
            <person name="Reed L.K."/>
            <person name="Reenan R."/>
            <person name="Reily A."/>
            <person name="Remington K.A."/>
            <person name="Rieger T.T."/>
            <person name="Ritchie M.G."/>
            <person name="Robin C."/>
            <person name="Rogers Y.H."/>
            <person name="Rohde C."/>
            <person name="Rozas J."/>
            <person name="Rubenfield M.J."/>
            <person name="Ruiz A."/>
            <person name="Russo S."/>
            <person name="Salzberg S.L."/>
            <person name="Sanchez-Gracia A."/>
            <person name="Saranga D.J."/>
            <person name="Sato H."/>
            <person name="Schaeffer S.W."/>
            <person name="Schatz M.C."/>
            <person name="Schlenke T."/>
            <person name="Schwartz R."/>
            <person name="Segarra C."/>
            <person name="Singh R.S."/>
            <person name="Sirot L."/>
            <person name="Sirota M."/>
            <person name="Sisneros N.B."/>
            <person name="Smith C.D."/>
            <person name="Smith T.F."/>
            <person name="Spieth J."/>
            <person name="Stage D.E."/>
            <person name="Stark A."/>
            <person name="Stephan W."/>
            <person name="Strausberg R.L."/>
            <person name="Strempel S."/>
            <person name="Sturgill D."/>
            <person name="Sutton G."/>
            <person name="Sutton G.G."/>
            <person name="Tao W."/>
            <person name="Teichmann S."/>
            <person name="Tobari Y.N."/>
            <person name="Tomimura Y."/>
            <person name="Tsolas J.M."/>
            <person name="Valente V.L."/>
            <person name="Venter E."/>
            <person name="Venter J.C."/>
            <person name="Vicario S."/>
            <person name="Vieira F.G."/>
            <person name="Vilella A.J."/>
            <person name="Villasante A."/>
            <person name="Walenz B."/>
            <person name="Wang J."/>
            <person name="Wasserman M."/>
            <person name="Watts T."/>
            <person name="Wilson D."/>
            <person name="Wilson R.K."/>
            <person name="Wing R.A."/>
            <person name="Wolfner M.F."/>
            <person name="Wong A."/>
            <person name="Wong G.K."/>
            <person name="Wu C.I."/>
            <person name="Wu G."/>
            <person name="Yamamoto D."/>
            <person name="Yang H.P."/>
            <person name="Yang S.P."/>
            <person name="Yorke J.A."/>
            <person name="Yoshida K."/>
            <person name="Zdobnov E."/>
            <person name="Zhang P."/>
            <person name="Zhang Y."/>
            <person name="Zimin A.V."/>
            <person name="Baldwin J."/>
            <person name="Abdouelleil A."/>
            <person name="Abdulkadir J."/>
            <person name="Abebe A."/>
            <person name="Abera B."/>
            <person name="Abreu J."/>
            <person name="Acer S.C."/>
            <person name="Aftuck L."/>
            <person name="Alexander A."/>
            <person name="An P."/>
            <person name="Anderson E."/>
            <person name="Anderson S."/>
            <person name="Arachi H."/>
            <person name="Azer M."/>
            <person name="Bachantsang P."/>
            <person name="Barry A."/>
            <person name="Bayul T."/>
            <person name="Berlin A."/>
            <person name="Bessette D."/>
            <person name="Bloom T."/>
            <person name="Blye J."/>
            <person name="Boguslavskiy L."/>
            <person name="Bonnet C."/>
            <person name="Boukhgalter B."/>
            <person name="Bourzgui I."/>
            <person name="Brown A."/>
            <person name="Cahill P."/>
            <person name="Channer S."/>
            <person name="Cheshatsang Y."/>
            <person name="Chuda L."/>
            <person name="Citroen M."/>
            <person name="Collymore A."/>
            <person name="Cooke P."/>
            <person name="Costello M."/>
            <person name="D'Aco K."/>
            <person name="Daza R."/>
            <person name="De Haan G."/>
            <person name="DeGray S."/>
            <person name="DeMaso C."/>
            <person name="Dhargay N."/>
            <person name="Dooley K."/>
            <person name="Dooley E."/>
            <person name="Doricent M."/>
            <person name="Dorje P."/>
            <person name="Dorjee K."/>
            <person name="Dupes A."/>
            <person name="Elong R."/>
            <person name="Falk J."/>
            <person name="Farina A."/>
            <person name="Faro S."/>
            <person name="Ferguson D."/>
            <person name="Fisher S."/>
            <person name="Foley C.D."/>
            <person name="Franke A."/>
            <person name="Friedrich D."/>
            <person name="Gadbois L."/>
            <person name="Gearin G."/>
            <person name="Gearin C.R."/>
            <person name="Giannoukos G."/>
            <person name="Goode T."/>
            <person name="Graham J."/>
            <person name="Grandbois E."/>
            <person name="Grewal S."/>
            <person name="Gyaltsen K."/>
            <person name="Hafez N."/>
            <person name="Hagos B."/>
            <person name="Hall J."/>
            <person name="Henson C."/>
            <person name="Hollinger A."/>
            <person name="Honan T."/>
            <person name="Huard M.D."/>
            <person name="Hughes L."/>
            <person name="Hurhula B."/>
            <person name="Husby M.E."/>
            <person name="Kamat A."/>
            <person name="Kanga B."/>
            <person name="Kashin S."/>
            <person name="Khazanovich D."/>
            <person name="Kisner P."/>
            <person name="Lance K."/>
            <person name="Lara M."/>
            <person name="Lee W."/>
            <person name="Lennon N."/>
            <person name="Letendre F."/>
            <person name="LeVine R."/>
            <person name="Lipovsky A."/>
            <person name="Liu X."/>
            <person name="Liu J."/>
            <person name="Liu S."/>
            <person name="Lokyitsang T."/>
            <person name="Lokyitsang Y."/>
            <person name="Lubonja R."/>
            <person name="Lui A."/>
            <person name="MacDonald P."/>
            <person name="Magnisalis V."/>
            <person name="Maru K."/>
            <person name="Matthews C."/>
            <person name="McCusker W."/>
            <person name="McDonough S."/>
            <person name="Mehta T."/>
            <person name="Meldrim J."/>
            <person name="Meneus L."/>
            <person name="Mihai O."/>
            <person name="Mihalev A."/>
            <person name="Mihova T."/>
            <person name="Mittelman R."/>
            <person name="Mlenga V."/>
            <person name="Montmayeur A."/>
            <person name="Mulrain L."/>
            <person name="Navidi A."/>
            <person name="Naylor J."/>
            <person name="Negash T."/>
            <person name="Nguyen T."/>
            <person name="Nguyen N."/>
            <person name="Nicol R."/>
            <person name="Norbu C."/>
            <person name="Norbu N."/>
            <person name="Novod N."/>
            <person name="O'Neill B."/>
            <person name="Osman S."/>
            <person name="Markiewicz E."/>
            <person name="Oyono O.L."/>
            <person name="Patti C."/>
            <person name="Phunkhang P."/>
            <person name="Pierre F."/>
            <person name="Priest M."/>
            <person name="Raghuraman S."/>
            <person name="Rege F."/>
            <person name="Reyes R."/>
            <person name="Rise C."/>
            <person name="Rogov P."/>
            <person name="Ross K."/>
            <person name="Ryan E."/>
            <person name="Settipalli S."/>
            <person name="Shea T."/>
            <person name="Sherpa N."/>
            <person name="Shi L."/>
            <person name="Shih D."/>
            <person name="Sparrow T."/>
            <person name="Spaulding J."/>
            <person name="Stalker J."/>
            <person name="Stange-Thomann N."/>
            <person name="Stavropoulos S."/>
            <person name="Stone C."/>
            <person name="Strader C."/>
            <person name="Tesfaye S."/>
            <person name="Thomson T."/>
            <person name="Thoulutsang Y."/>
            <person name="Thoulutsang D."/>
            <person name="Topham K."/>
            <person name="Topping I."/>
            <person name="Tsamla T."/>
            <person name="Vassiliev H."/>
            <person name="Vo A."/>
            <person name="Wangchuk T."/>
            <person name="Wangdi T."/>
            <person name="Weiand M."/>
            <person name="Wilkinson J."/>
            <person name="Wilson A."/>
            <person name="Yadav S."/>
            <person name="Young G."/>
            <person name="Yu Q."/>
            <person name="Zembek L."/>
            <person name="Zhong D."/>
            <person name="Zimmer A."/>
            <person name="Zwirko Z."/>
            <person name="Jaffe D.B."/>
            <person name="Alvarez P."/>
            <person name="Brockman W."/>
            <person name="Butler J."/>
            <person name="Chin C."/>
            <person name="Gnerre S."/>
            <person name="Grabherr M."/>
            <person name="Kleber M."/>
            <person name="Mauceli E."/>
            <person name="MacCallum I."/>
        </authorList>
    </citation>
    <scope>NUCLEOTIDE SEQUENCE [LARGE SCALE GENOMIC DNA]</scope>
    <source>
        <strain evidence="6">Tucson 15081-1352.22</strain>
    </source>
</reference>
<evidence type="ECO:0000256" key="3">
    <source>
        <dbReference type="ARBA" id="ARBA00060902"/>
    </source>
</evidence>
<sequence length="261" mass="29440">MYKVNNFNGFFLLAISMLIAVTKASNYLAEKPSYLTPCVLEDPQFSKCLSSNMQNMFVEWRNGLPGTNAVGSFDPLLVKRIKFSQNTNSAISLNADMQNVYIKGARLLTVKEASYNPSKHVAAGLLFLPKLRFDFDYKVKGQVLALPLNGHGNGHFELENLAISMELAVKPRSSDVGYFADVQRVKISLTSIGNFNIKLNNLFPNNPELSDAAHTIFNENWRELYQMLQPTIQQTLDAIILDRTKKIFGYVPATYFIQNFH</sequence>
<dbReference type="HOGENOM" id="CLU_069908_3_0_1"/>
<evidence type="ECO:0000256" key="1">
    <source>
        <dbReference type="ARBA" id="ARBA00022729"/>
    </source>
</evidence>
<dbReference type="KEGG" id="dmo:Dmoj_GI24305"/>
<dbReference type="PANTHER" id="PTHR11008">
    <property type="entry name" value="PROTEIN TAKEOUT-LIKE PROTEIN"/>
    <property type="match status" value="1"/>
</dbReference>
<gene>
    <name evidence="5" type="primary">Dmoj\GI24305</name>
    <name evidence="5" type="ORF">Dmoj_GI24305</name>
</gene>
<dbReference type="Pfam" id="PF06585">
    <property type="entry name" value="JHBP"/>
    <property type="match status" value="1"/>
</dbReference>
<organism evidence="5 6">
    <name type="scientific">Drosophila mojavensis</name>
    <name type="common">Fruit fly</name>
    <dbReference type="NCBI Taxonomy" id="7230"/>
    <lineage>
        <taxon>Eukaryota</taxon>
        <taxon>Metazoa</taxon>
        <taxon>Ecdysozoa</taxon>
        <taxon>Arthropoda</taxon>
        <taxon>Hexapoda</taxon>
        <taxon>Insecta</taxon>
        <taxon>Pterygota</taxon>
        <taxon>Neoptera</taxon>
        <taxon>Endopterygota</taxon>
        <taxon>Diptera</taxon>
        <taxon>Brachycera</taxon>
        <taxon>Muscomorpha</taxon>
        <taxon>Ephydroidea</taxon>
        <taxon>Drosophilidae</taxon>
        <taxon>Drosophila</taxon>
    </lineage>
</organism>
<dbReference type="OrthoDB" id="8175281at2759"/>
<feature type="chain" id="PRO_5002810296" description="Circadian clock-controlled protein" evidence="4">
    <location>
        <begin position="25"/>
        <end position="261"/>
    </location>
</feature>
<dbReference type="GO" id="GO:0007623">
    <property type="term" value="P:circadian rhythm"/>
    <property type="evidence" value="ECO:0007669"/>
    <property type="project" value="UniProtKB-ARBA"/>
</dbReference>
<dbReference type="Gene3D" id="3.15.10.30">
    <property type="entry name" value="Haemolymph juvenile hormone binding protein"/>
    <property type="match status" value="1"/>
</dbReference>
<accession>B4K9P9</accession>
<evidence type="ECO:0000313" key="6">
    <source>
        <dbReference type="Proteomes" id="UP000009192"/>
    </source>
</evidence>
<proteinExistence type="inferred from homology"/>
<dbReference type="SMART" id="SM00700">
    <property type="entry name" value="JHBP"/>
    <property type="match status" value="1"/>
</dbReference>